<reference evidence="2" key="1">
    <citation type="submission" date="2017-08" db="EMBL/GenBank/DDBJ databases">
        <authorList>
            <person name="Huang Z."/>
        </authorList>
    </citation>
    <scope>NUCLEOTIDE SEQUENCE [LARGE SCALE GENOMIC DNA]</scope>
    <source>
        <strain evidence="2">SA5d-4</strain>
    </source>
</reference>
<keyword evidence="2" id="KW-1185">Reference proteome</keyword>
<protein>
    <submittedName>
        <fullName evidence="1">Uncharacterized protein</fullName>
    </submittedName>
</protein>
<dbReference type="RefSeq" id="WP_094921258.1">
    <property type="nucleotide sequence ID" value="NZ_NPIA01000001.1"/>
</dbReference>
<name>A0A263BXU6_9BACI</name>
<dbReference type="AlphaFoldDB" id="A0A263BXU6"/>
<sequence>MSLENRLGIYWLKGVEMTSVVFIRDYIQLGFEGIYEPATLNTYTLPTVQNNKYTYSHGTKGYRDELCSLINKKVEKVILVENEGIKLVFEMNILLEISLRDEDYEGPEAAMFIRGDETVVW</sequence>
<evidence type="ECO:0000313" key="1">
    <source>
        <dbReference type="EMBL" id="OZM58408.1"/>
    </source>
</evidence>
<dbReference type="EMBL" id="NPIA01000001">
    <property type="protein sequence ID" value="OZM58408.1"/>
    <property type="molecule type" value="Genomic_DNA"/>
</dbReference>
<organism evidence="1 2">
    <name type="scientific">Lottiidibacillus patelloidae</name>
    <dbReference type="NCBI Taxonomy" id="2670334"/>
    <lineage>
        <taxon>Bacteria</taxon>
        <taxon>Bacillati</taxon>
        <taxon>Bacillota</taxon>
        <taxon>Bacilli</taxon>
        <taxon>Bacillales</taxon>
        <taxon>Bacillaceae</taxon>
        <taxon>Lottiidibacillus</taxon>
    </lineage>
</organism>
<proteinExistence type="predicted"/>
<gene>
    <name evidence="1" type="ORF">CIB95_02225</name>
</gene>
<dbReference type="Proteomes" id="UP000217083">
    <property type="component" value="Unassembled WGS sequence"/>
</dbReference>
<evidence type="ECO:0000313" key="2">
    <source>
        <dbReference type="Proteomes" id="UP000217083"/>
    </source>
</evidence>
<accession>A0A263BXU6</accession>
<comment type="caution">
    <text evidence="1">The sequence shown here is derived from an EMBL/GenBank/DDBJ whole genome shotgun (WGS) entry which is preliminary data.</text>
</comment>
<reference evidence="1 2" key="2">
    <citation type="submission" date="2017-09" db="EMBL/GenBank/DDBJ databases">
        <title>Bacillus patelloidae sp. nov., isolated from the intestinal tract of a marine limpet.</title>
        <authorList>
            <person name="Liu R."/>
            <person name="Dong C."/>
            <person name="Shao Z."/>
        </authorList>
    </citation>
    <scope>NUCLEOTIDE SEQUENCE [LARGE SCALE GENOMIC DNA]</scope>
    <source>
        <strain evidence="1 2">SA5d-4</strain>
    </source>
</reference>